<feature type="domain" description="Sulfatase N-terminal" evidence="5">
    <location>
        <begin position="10"/>
        <end position="441"/>
    </location>
</feature>
<dbReference type="PANTHER" id="PTHR42693:SF33">
    <property type="entry name" value="ARYLSULFATASE"/>
    <property type="match status" value="1"/>
</dbReference>
<dbReference type="SUPFAM" id="SSF53649">
    <property type="entry name" value="Alkaline phosphatase-like"/>
    <property type="match status" value="1"/>
</dbReference>
<dbReference type="InterPro" id="IPR024607">
    <property type="entry name" value="Sulfatase_CS"/>
</dbReference>
<evidence type="ECO:0000313" key="6">
    <source>
        <dbReference type="EMBL" id="CAG5171059.1"/>
    </source>
</evidence>
<dbReference type="GO" id="GO:0046872">
    <property type="term" value="F:metal ion binding"/>
    <property type="evidence" value="ECO:0007669"/>
    <property type="project" value="UniProtKB-KW"/>
</dbReference>
<dbReference type="CDD" id="cd16025">
    <property type="entry name" value="PAS_like"/>
    <property type="match status" value="1"/>
</dbReference>
<dbReference type="Gene3D" id="3.30.1120.10">
    <property type="match status" value="1"/>
</dbReference>
<evidence type="ECO:0000256" key="1">
    <source>
        <dbReference type="ARBA" id="ARBA00008779"/>
    </source>
</evidence>
<evidence type="ECO:0000259" key="5">
    <source>
        <dbReference type="Pfam" id="PF00884"/>
    </source>
</evidence>
<evidence type="ECO:0000256" key="4">
    <source>
        <dbReference type="ARBA" id="ARBA00022837"/>
    </source>
</evidence>
<keyword evidence="7" id="KW-1185">Reference proteome</keyword>
<dbReference type="GeneID" id="67019252"/>
<dbReference type="RefSeq" id="XP_043170833.1">
    <property type="nucleotide sequence ID" value="XM_043314898.1"/>
</dbReference>
<protein>
    <recommendedName>
        <fullName evidence="5">Sulfatase N-terminal domain-containing protein</fullName>
    </recommendedName>
</protein>
<name>A0A8J2N7F2_9PLEO</name>
<accession>A0A8J2N7F2</accession>
<evidence type="ECO:0000313" key="7">
    <source>
        <dbReference type="Proteomes" id="UP000676310"/>
    </source>
</evidence>
<gene>
    <name evidence="6" type="ORF">ALTATR162_LOCUS7270</name>
</gene>
<keyword evidence="4" id="KW-0106">Calcium</keyword>
<dbReference type="InterPro" id="IPR017850">
    <property type="entry name" value="Alkaline_phosphatase_core_sf"/>
</dbReference>
<dbReference type="OrthoDB" id="103349at2759"/>
<dbReference type="PANTHER" id="PTHR42693">
    <property type="entry name" value="ARYLSULFATASE FAMILY MEMBER"/>
    <property type="match status" value="1"/>
</dbReference>
<dbReference type="InterPro" id="IPR050738">
    <property type="entry name" value="Sulfatase"/>
</dbReference>
<comment type="caution">
    <text evidence="6">The sequence shown here is derived from an EMBL/GenBank/DDBJ whole genome shotgun (WGS) entry which is preliminary data.</text>
</comment>
<dbReference type="Gene3D" id="3.40.720.10">
    <property type="entry name" value="Alkaline Phosphatase, subunit A"/>
    <property type="match status" value="1"/>
</dbReference>
<keyword evidence="3" id="KW-0378">Hydrolase</keyword>
<dbReference type="EMBL" id="CAJRGZ010000022">
    <property type="protein sequence ID" value="CAG5171059.1"/>
    <property type="molecule type" value="Genomic_DNA"/>
</dbReference>
<dbReference type="PROSITE" id="PS00149">
    <property type="entry name" value="SULFATASE_2"/>
    <property type="match status" value="1"/>
</dbReference>
<evidence type="ECO:0000256" key="3">
    <source>
        <dbReference type="ARBA" id="ARBA00022801"/>
    </source>
</evidence>
<dbReference type="InterPro" id="IPR000917">
    <property type="entry name" value="Sulfatase_N"/>
</dbReference>
<evidence type="ECO:0000256" key="2">
    <source>
        <dbReference type="ARBA" id="ARBA00022723"/>
    </source>
</evidence>
<proteinExistence type="inferred from homology"/>
<reference evidence="6" key="1">
    <citation type="submission" date="2021-05" db="EMBL/GenBank/DDBJ databases">
        <authorList>
            <person name="Stam R."/>
        </authorList>
    </citation>
    <scope>NUCLEOTIDE SEQUENCE</scope>
    <source>
        <strain evidence="6">CS162</strain>
    </source>
</reference>
<dbReference type="Pfam" id="PF00884">
    <property type="entry name" value="Sulfatase"/>
    <property type="match status" value="1"/>
</dbReference>
<dbReference type="Proteomes" id="UP000676310">
    <property type="component" value="Unassembled WGS sequence"/>
</dbReference>
<sequence length="561" mass="62967">MGSMPAQKRPNFLIVVADDLGYSDISPFGGEINTPNLQKVAETGVRLTNFHTASACSPTRSMLLSGTDNHIAGLGQLMEHMAVKQNYEGKPGYEGYLNFRVAALSEILQDAGYRTIMSGKWHLGLTKETSPHARGFDDSFVFLSGCGNHYNWEPQLDNPKDAVFTPMYADKFWMRNDKYLNRTDPSDVPADFYSTTSFTDELINYLNDRKDEEKPFFAYLPFTAPHWPLQAPRSLIEKYKGRYNDGPDALRSERLQKLIDLGIVKSDVDAAPMPRDDWNMMSAQERAKSARKMEVYAAMVESIDENIGRVVEHLEESGELDNTFILFMSDNGAEGAMLEALPLMGTVGTVNKIIDKYYDNSLENMGASNSFVWYGSEWASASMAPSRGFKTWITEGGIRCPCLIRYPPSHDGGKSLPTGSFTESFCTVMDILPTVLDLAGVKPPGSNFRGREVVPVRGATWVPHLEGSQPGFHDENEEITGWELFGLRAIRKGPWKALWMTAPRGREQWELYNVAEDPGEIHDLAEEEPKKLGEMVAHWETYYAETGMFDCGHEFGYVNYC</sequence>
<comment type="similarity">
    <text evidence="1">Belongs to the sulfatase family.</text>
</comment>
<dbReference type="AlphaFoldDB" id="A0A8J2N7F2"/>
<keyword evidence="2" id="KW-0479">Metal-binding</keyword>
<dbReference type="GO" id="GO:0004065">
    <property type="term" value="F:arylsulfatase activity"/>
    <property type="evidence" value="ECO:0007669"/>
    <property type="project" value="TreeGrafter"/>
</dbReference>
<organism evidence="6 7">
    <name type="scientific">Alternaria atra</name>
    <dbReference type="NCBI Taxonomy" id="119953"/>
    <lineage>
        <taxon>Eukaryota</taxon>
        <taxon>Fungi</taxon>
        <taxon>Dikarya</taxon>
        <taxon>Ascomycota</taxon>
        <taxon>Pezizomycotina</taxon>
        <taxon>Dothideomycetes</taxon>
        <taxon>Pleosporomycetidae</taxon>
        <taxon>Pleosporales</taxon>
        <taxon>Pleosporineae</taxon>
        <taxon>Pleosporaceae</taxon>
        <taxon>Alternaria</taxon>
        <taxon>Alternaria sect. Ulocladioides</taxon>
    </lineage>
</organism>